<reference evidence="1 2" key="1">
    <citation type="submission" date="2015-01" db="EMBL/GenBank/DDBJ databases">
        <title>Genome of allotetraploid Gossypium barbadense reveals genomic plasticity and fiber elongation in cotton evolution.</title>
        <authorList>
            <person name="Chen X."/>
            <person name="Liu X."/>
            <person name="Zhao B."/>
            <person name="Zheng H."/>
            <person name="Hu Y."/>
            <person name="Lu G."/>
            <person name="Yang C."/>
            <person name="Chen J."/>
            <person name="Shan C."/>
            <person name="Zhang L."/>
            <person name="Zhou Y."/>
            <person name="Wang L."/>
            <person name="Guo W."/>
            <person name="Bai Y."/>
            <person name="Ruan J."/>
            <person name="Shangguan X."/>
            <person name="Mao Y."/>
            <person name="Jiang J."/>
            <person name="Zhu Y."/>
            <person name="Lei J."/>
            <person name="Kang H."/>
            <person name="Chen S."/>
            <person name="He X."/>
            <person name="Wang R."/>
            <person name="Wang Y."/>
            <person name="Chen J."/>
            <person name="Wang L."/>
            <person name="Yu S."/>
            <person name="Wang B."/>
            <person name="Wei J."/>
            <person name="Song S."/>
            <person name="Lu X."/>
            <person name="Gao Z."/>
            <person name="Gu W."/>
            <person name="Deng X."/>
            <person name="Ma D."/>
            <person name="Wang S."/>
            <person name="Liang W."/>
            <person name="Fang L."/>
            <person name="Cai C."/>
            <person name="Zhu X."/>
            <person name="Zhou B."/>
            <person name="Zhang Y."/>
            <person name="Chen Z."/>
            <person name="Xu S."/>
            <person name="Zhu R."/>
            <person name="Wang S."/>
            <person name="Zhang T."/>
            <person name="Zhao G."/>
        </authorList>
    </citation>
    <scope>NUCLEOTIDE SEQUENCE [LARGE SCALE GENOMIC DNA]</scope>
    <source>
        <strain evidence="2">cv. Xinhai21</strain>
        <tissue evidence="1">Leaf</tissue>
    </source>
</reference>
<organism evidence="1 2">
    <name type="scientific">Gossypium barbadense</name>
    <name type="common">Sea Island cotton</name>
    <name type="synonym">Hibiscus barbadensis</name>
    <dbReference type="NCBI Taxonomy" id="3634"/>
    <lineage>
        <taxon>Eukaryota</taxon>
        <taxon>Viridiplantae</taxon>
        <taxon>Streptophyta</taxon>
        <taxon>Embryophyta</taxon>
        <taxon>Tracheophyta</taxon>
        <taxon>Spermatophyta</taxon>
        <taxon>Magnoliopsida</taxon>
        <taxon>eudicotyledons</taxon>
        <taxon>Gunneridae</taxon>
        <taxon>Pentapetalae</taxon>
        <taxon>rosids</taxon>
        <taxon>malvids</taxon>
        <taxon>Malvales</taxon>
        <taxon>Malvaceae</taxon>
        <taxon>Malvoideae</taxon>
        <taxon>Gossypium</taxon>
    </lineage>
</organism>
<protein>
    <submittedName>
        <fullName evidence="1">Uncharacterized protein</fullName>
    </submittedName>
</protein>
<evidence type="ECO:0000313" key="2">
    <source>
        <dbReference type="Proteomes" id="UP000239757"/>
    </source>
</evidence>
<name>A0A2P5XM77_GOSBA</name>
<dbReference type="Proteomes" id="UP000239757">
    <property type="component" value="Unassembled WGS sequence"/>
</dbReference>
<dbReference type="AlphaFoldDB" id="A0A2P5XM77"/>
<evidence type="ECO:0000313" key="1">
    <source>
        <dbReference type="EMBL" id="PPS04404.1"/>
    </source>
</evidence>
<proteinExistence type="predicted"/>
<gene>
    <name evidence="1" type="ORF">GOBAR_AA16253</name>
</gene>
<dbReference type="EMBL" id="KZ664600">
    <property type="protein sequence ID" value="PPS04404.1"/>
    <property type="molecule type" value="Genomic_DNA"/>
</dbReference>
<sequence>MAVSHDRAWLCSLLPCPVVYLKSAELGMTYLDCTEWENAKYRKRDFFVQYGSDNVKICSI</sequence>
<accession>A0A2P5XM77</accession>